<dbReference type="GO" id="GO:0010507">
    <property type="term" value="P:negative regulation of autophagy"/>
    <property type="evidence" value="ECO:0007669"/>
    <property type="project" value="TreeGrafter"/>
</dbReference>
<dbReference type="PANTHER" id="PTHR10807">
    <property type="entry name" value="MYOTUBULARIN-RELATED"/>
    <property type="match status" value="1"/>
</dbReference>
<dbReference type="GO" id="GO:0019903">
    <property type="term" value="F:protein phosphatase binding"/>
    <property type="evidence" value="ECO:0007669"/>
    <property type="project" value="TreeGrafter"/>
</dbReference>
<dbReference type="InterPro" id="IPR030564">
    <property type="entry name" value="Myotubularin"/>
</dbReference>
<sequence>MRFIVIVFQVCQSYPEKVIVPKGIGDDYLRISATFRDGSRFPVLSYYHKSTKILRVFLSVVYHEMRATTYWSNKSTL</sequence>
<dbReference type="GO" id="GO:0005737">
    <property type="term" value="C:cytoplasm"/>
    <property type="evidence" value="ECO:0007669"/>
    <property type="project" value="TreeGrafter"/>
</dbReference>
<dbReference type="InterPro" id="IPR029021">
    <property type="entry name" value="Prot-tyrosine_phosphatase-like"/>
</dbReference>
<accession>A0A0B1TRB4</accession>
<name>A0A0B1TRB4_OESDE</name>
<gene>
    <name evidence="3" type="ORF">OESDEN_00210</name>
</gene>
<dbReference type="EMBL" id="KN549204">
    <property type="protein sequence ID" value="KHJ99809.1"/>
    <property type="molecule type" value="Genomic_DNA"/>
</dbReference>
<dbReference type="InterPro" id="IPR010569">
    <property type="entry name" value="Myotubularin-like_Pase_dom"/>
</dbReference>
<dbReference type="Proteomes" id="UP000053660">
    <property type="component" value="Unassembled WGS sequence"/>
</dbReference>
<evidence type="ECO:0000313" key="3">
    <source>
        <dbReference type="EMBL" id="KHJ99809.1"/>
    </source>
</evidence>
<evidence type="ECO:0000313" key="4">
    <source>
        <dbReference type="Proteomes" id="UP000053660"/>
    </source>
</evidence>
<feature type="domain" description="Myotubularin phosphatase" evidence="2">
    <location>
        <begin position="1"/>
        <end position="77"/>
    </location>
</feature>
<proteinExistence type="inferred from homology"/>
<keyword evidence="4" id="KW-1185">Reference proteome</keyword>
<evidence type="ECO:0000256" key="1">
    <source>
        <dbReference type="ARBA" id="ARBA00007471"/>
    </source>
</evidence>
<dbReference type="Pfam" id="PF06602">
    <property type="entry name" value="Myotub-related"/>
    <property type="match status" value="1"/>
</dbReference>
<dbReference type="OrthoDB" id="271628at2759"/>
<reference evidence="3 4" key="1">
    <citation type="submission" date="2014-03" db="EMBL/GenBank/DDBJ databases">
        <title>Draft genome of the hookworm Oesophagostomum dentatum.</title>
        <authorList>
            <person name="Mitreva M."/>
        </authorList>
    </citation>
    <scope>NUCLEOTIDE SEQUENCE [LARGE SCALE GENOMIC DNA]</scope>
    <source>
        <strain evidence="3 4">OD-Hann</strain>
    </source>
</reference>
<dbReference type="PROSITE" id="PS51339">
    <property type="entry name" value="PPASE_MYOTUBULARIN"/>
    <property type="match status" value="1"/>
</dbReference>
<comment type="similarity">
    <text evidence="1">Belongs to the protein-tyrosine phosphatase family. Non-receptor class myotubularin subfamily.</text>
</comment>
<evidence type="ECO:0000259" key="2">
    <source>
        <dbReference type="PROSITE" id="PS51339"/>
    </source>
</evidence>
<dbReference type="GO" id="GO:0046856">
    <property type="term" value="P:phosphatidylinositol dephosphorylation"/>
    <property type="evidence" value="ECO:0007669"/>
    <property type="project" value="TreeGrafter"/>
</dbReference>
<dbReference type="PANTHER" id="PTHR10807:SF73">
    <property type="entry name" value="LD06050P"/>
    <property type="match status" value="1"/>
</dbReference>
<organism evidence="3 4">
    <name type="scientific">Oesophagostomum dentatum</name>
    <name type="common">Nodular worm</name>
    <dbReference type="NCBI Taxonomy" id="61180"/>
    <lineage>
        <taxon>Eukaryota</taxon>
        <taxon>Metazoa</taxon>
        <taxon>Ecdysozoa</taxon>
        <taxon>Nematoda</taxon>
        <taxon>Chromadorea</taxon>
        <taxon>Rhabditida</taxon>
        <taxon>Rhabditina</taxon>
        <taxon>Rhabditomorpha</taxon>
        <taxon>Strongyloidea</taxon>
        <taxon>Strongylidae</taxon>
        <taxon>Oesophagostomum</taxon>
    </lineage>
</organism>
<dbReference type="SUPFAM" id="SSF52799">
    <property type="entry name" value="(Phosphotyrosine protein) phosphatases II"/>
    <property type="match status" value="1"/>
</dbReference>
<dbReference type="AlphaFoldDB" id="A0A0B1TRB4"/>
<protein>
    <recommendedName>
        <fullName evidence="2">Myotubularin phosphatase domain-containing protein</fullName>
    </recommendedName>
</protein>